<dbReference type="EnsemblMetazoa" id="tetur22g02170.1">
    <property type="protein sequence ID" value="tetur22g02170.1"/>
    <property type="gene ID" value="tetur22g02170"/>
</dbReference>
<dbReference type="EMBL" id="CAEY01000589">
    <property type="status" value="NOT_ANNOTATED_CDS"/>
    <property type="molecule type" value="Genomic_DNA"/>
</dbReference>
<dbReference type="GeneID" id="112539438"/>
<evidence type="ECO:0000313" key="3">
    <source>
        <dbReference type="Proteomes" id="UP000015104"/>
    </source>
</evidence>
<dbReference type="HOGENOM" id="CLU_139380_0_0_1"/>
<evidence type="ECO:0008006" key="4">
    <source>
        <dbReference type="Google" id="ProtNLM"/>
    </source>
</evidence>
<feature type="signal peptide" evidence="1">
    <location>
        <begin position="1"/>
        <end position="22"/>
    </location>
</feature>
<organism evidence="2 3">
    <name type="scientific">Tetranychus urticae</name>
    <name type="common">Two-spotted spider mite</name>
    <dbReference type="NCBI Taxonomy" id="32264"/>
    <lineage>
        <taxon>Eukaryota</taxon>
        <taxon>Metazoa</taxon>
        <taxon>Ecdysozoa</taxon>
        <taxon>Arthropoda</taxon>
        <taxon>Chelicerata</taxon>
        <taxon>Arachnida</taxon>
        <taxon>Acari</taxon>
        <taxon>Acariformes</taxon>
        <taxon>Trombidiformes</taxon>
        <taxon>Prostigmata</taxon>
        <taxon>Eleutherengona</taxon>
        <taxon>Raphignathae</taxon>
        <taxon>Tetranychoidea</taxon>
        <taxon>Tetranychidae</taxon>
        <taxon>Tetranychus</taxon>
    </lineage>
</organism>
<keyword evidence="3" id="KW-1185">Reference proteome</keyword>
<accession>T1KV27</accession>
<dbReference type="Proteomes" id="UP000015104">
    <property type="component" value="Unassembled WGS sequence"/>
</dbReference>
<name>T1KV27_TETUR</name>
<evidence type="ECO:0000256" key="1">
    <source>
        <dbReference type="SAM" id="SignalP"/>
    </source>
</evidence>
<protein>
    <recommendedName>
        <fullName evidence="4">Vitellogenin domain-containing protein</fullName>
    </recommendedName>
</protein>
<evidence type="ECO:0000313" key="2">
    <source>
        <dbReference type="EnsemblMetazoa" id="tetur22g02170.1"/>
    </source>
</evidence>
<proteinExistence type="predicted"/>
<reference evidence="2" key="2">
    <citation type="submission" date="2015-06" db="UniProtKB">
        <authorList>
            <consortium name="EnsemblMetazoa"/>
        </authorList>
    </citation>
    <scope>IDENTIFICATION</scope>
</reference>
<dbReference type="RefSeq" id="XP_025017725.1">
    <property type="nucleotide sequence ID" value="XM_025161957.1"/>
</dbReference>
<feature type="chain" id="PRO_5004581778" description="Vitellogenin domain-containing protein" evidence="1">
    <location>
        <begin position="23"/>
        <end position="180"/>
    </location>
</feature>
<reference evidence="3" key="1">
    <citation type="submission" date="2011-08" db="EMBL/GenBank/DDBJ databases">
        <authorList>
            <person name="Rombauts S."/>
        </authorList>
    </citation>
    <scope>NUCLEOTIDE SEQUENCE</scope>
    <source>
        <strain evidence="3">London</strain>
    </source>
</reference>
<dbReference type="KEGG" id="tut:112539438"/>
<keyword evidence="1" id="KW-0732">Signal</keyword>
<dbReference type="AlphaFoldDB" id="T1KV27"/>
<sequence>MNSKILFAFVLAVNICIITATAKVYTYGVIVRTANKDFESHEGKLKLSVISNNTNKITQEDFELTPNDVEIMQANKYATTISSFAPPDKITSVYLRWTLSQPDNPYNAIEKPTVYFKSVNLNFFEFRQDPQWSPCTSYKFYPETIPIGIKHADGAIFNYYDEETTFKFYKQNVSVLDAEC</sequence>